<dbReference type="PANTHER" id="PTHR37954:SF3">
    <property type="entry name" value="DUF169 DOMAIN-CONTAINING PROTEIN"/>
    <property type="match status" value="1"/>
</dbReference>
<gene>
    <name evidence="1" type="ORF">O0S10_03580</name>
</gene>
<evidence type="ECO:0000313" key="2">
    <source>
        <dbReference type="Proteomes" id="UP001141422"/>
    </source>
</evidence>
<organism evidence="1 2">
    <name type="scientific">Methanocorpusculum petauri</name>
    <dbReference type="NCBI Taxonomy" id="3002863"/>
    <lineage>
        <taxon>Archaea</taxon>
        <taxon>Methanobacteriati</taxon>
        <taxon>Methanobacteriota</taxon>
        <taxon>Stenosarchaea group</taxon>
        <taxon>Methanomicrobia</taxon>
        <taxon>Methanomicrobiales</taxon>
        <taxon>Methanocorpusculaceae</taxon>
        <taxon>Methanocorpusculum</taxon>
    </lineage>
</organism>
<dbReference type="Proteomes" id="UP001141422">
    <property type="component" value="Unassembled WGS sequence"/>
</dbReference>
<dbReference type="Pfam" id="PF02596">
    <property type="entry name" value="DUF169"/>
    <property type="match status" value="1"/>
</dbReference>
<protein>
    <submittedName>
        <fullName evidence="1">DUF169 domain-containing protein</fullName>
    </submittedName>
</protein>
<dbReference type="InterPro" id="IPR003748">
    <property type="entry name" value="DUF169"/>
</dbReference>
<reference evidence="1" key="1">
    <citation type="submission" date="2022-12" db="EMBL/GenBank/DDBJ databases">
        <title>Isolation and characterisation of novel Methanocorpusculum spp. from native Australian herbivores indicates the genus is ancestrally host-associated.</title>
        <authorList>
            <person name="Volmer J.G."/>
            <person name="Soo R.M."/>
            <person name="Evans P.N."/>
            <person name="Hoedt E.C."/>
            <person name="Astorga Alsina A.L."/>
            <person name="Woodcroft B.J."/>
            <person name="Tyson G.W."/>
            <person name="Hugenholtz P."/>
            <person name="Morrison M."/>
        </authorList>
    </citation>
    <scope>NUCLEOTIDE SEQUENCE</scope>
    <source>
        <strain evidence="1">MG</strain>
    </source>
</reference>
<keyword evidence="2" id="KW-1185">Reference proteome</keyword>
<evidence type="ECO:0000313" key="1">
    <source>
        <dbReference type="EMBL" id="MCZ0860311.1"/>
    </source>
</evidence>
<name>A0ABT4IFF5_9EURY</name>
<dbReference type="EMBL" id="JAPTGB010000006">
    <property type="protein sequence ID" value="MCZ0860311.1"/>
    <property type="molecule type" value="Genomic_DNA"/>
</dbReference>
<comment type="caution">
    <text evidence="1">The sequence shown here is derived from an EMBL/GenBank/DDBJ whole genome shotgun (WGS) entry which is preliminary data.</text>
</comment>
<dbReference type="PANTHER" id="PTHR37954">
    <property type="entry name" value="BLL4979 PROTEIN"/>
    <property type="match status" value="1"/>
</dbReference>
<accession>A0ABT4IFF5</accession>
<proteinExistence type="predicted"/>
<sequence>MDGMKSNPDFAAISAVLKENLELSGSPVAVKIVTAPEQIPTGVPEIEETIRHCRMISLAREGKVFYATDAKHQCNGGAWALGLRAKGETLRSGEFYYKLGKYESLSSSRRTMDSVPSLPQETYATLYAPLEKAEFAPSVVLIFAKPKAMLKLAQTVLYQLGGRIYPQFSGIQSVCSDATAHVLLSGKPNFSLGCDGSRRFSGIADEEMVVGFPVEMIEEIAKHLSTVVNAAGSKK</sequence>